<evidence type="ECO:0000313" key="2">
    <source>
        <dbReference type="Proteomes" id="UP000807342"/>
    </source>
</evidence>
<dbReference type="OrthoDB" id="3197992at2759"/>
<reference evidence="1" key="1">
    <citation type="submission" date="2020-11" db="EMBL/GenBank/DDBJ databases">
        <authorList>
            <consortium name="DOE Joint Genome Institute"/>
            <person name="Ahrendt S."/>
            <person name="Riley R."/>
            <person name="Andreopoulos W."/>
            <person name="Labutti K."/>
            <person name="Pangilinan J."/>
            <person name="Ruiz-Duenas F.J."/>
            <person name="Barrasa J.M."/>
            <person name="Sanchez-Garcia M."/>
            <person name="Camarero S."/>
            <person name="Miyauchi S."/>
            <person name="Serrano A."/>
            <person name="Linde D."/>
            <person name="Babiker R."/>
            <person name="Drula E."/>
            <person name="Ayuso-Fernandez I."/>
            <person name="Pacheco R."/>
            <person name="Padilla G."/>
            <person name="Ferreira P."/>
            <person name="Barriuso J."/>
            <person name="Kellner H."/>
            <person name="Castanera R."/>
            <person name="Alfaro M."/>
            <person name="Ramirez L."/>
            <person name="Pisabarro A.G."/>
            <person name="Kuo A."/>
            <person name="Tritt A."/>
            <person name="Lipzen A."/>
            <person name="He G."/>
            <person name="Yan M."/>
            <person name="Ng V."/>
            <person name="Cullen D."/>
            <person name="Martin F."/>
            <person name="Rosso M.-N."/>
            <person name="Henrissat B."/>
            <person name="Hibbett D."/>
            <person name="Martinez A.T."/>
            <person name="Grigoriev I.V."/>
        </authorList>
    </citation>
    <scope>NUCLEOTIDE SEQUENCE</scope>
    <source>
        <strain evidence="1">MF-IS2</strain>
    </source>
</reference>
<evidence type="ECO:0000313" key="1">
    <source>
        <dbReference type="EMBL" id="KAF9450498.1"/>
    </source>
</evidence>
<name>A0A9P5XFL8_9AGAR</name>
<sequence length="69" mass="7411">MDSIAVHGQPAFSFVGSGILLVTLCPSQLFQLPIHTGCLHIKMKRISRPPKFISPAARPPVLAFGDSVL</sequence>
<protein>
    <submittedName>
        <fullName evidence="1">Uncharacterized protein</fullName>
    </submittedName>
</protein>
<organism evidence="1 2">
    <name type="scientific">Macrolepiota fuliginosa MF-IS2</name>
    <dbReference type="NCBI Taxonomy" id="1400762"/>
    <lineage>
        <taxon>Eukaryota</taxon>
        <taxon>Fungi</taxon>
        <taxon>Dikarya</taxon>
        <taxon>Basidiomycota</taxon>
        <taxon>Agaricomycotina</taxon>
        <taxon>Agaricomycetes</taxon>
        <taxon>Agaricomycetidae</taxon>
        <taxon>Agaricales</taxon>
        <taxon>Agaricineae</taxon>
        <taxon>Agaricaceae</taxon>
        <taxon>Macrolepiota</taxon>
    </lineage>
</organism>
<dbReference type="EMBL" id="MU151103">
    <property type="protein sequence ID" value="KAF9450498.1"/>
    <property type="molecule type" value="Genomic_DNA"/>
</dbReference>
<keyword evidence="2" id="KW-1185">Reference proteome</keyword>
<dbReference type="Proteomes" id="UP000807342">
    <property type="component" value="Unassembled WGS sequence"/>
</dbReference>
<comment type="caution">
    <text evidence="1">The sequence shown here is derived from an EMBL/GenBank/DDBJ whole genome shotgun (WGS) entry which is preliminary data.</text>
</comment>
<dbReference type="AlphaFoldDB" id="A0A9P5XFL8"/>
<gene>
    <name evidence="1" type="ORF">P691DRAFT_810175</name>
</gene>
<accession>A0A9P5XFL8</accession>
<proteinExistence type="predicted"/>